<name>A0ABR3EMJ4_9AGAR</name>
<evidence type="ECO:0000256" key="1">
    <source>
        <dbReference type="SAM" id="MobiDB-lite"/>
    </source>
</evidence>
<protein>
    <submittedName>
        <fullName evidence="2">Uncharacterized protein</fullName>
    </submittedName>
</protein>
<accession>A0ABR3EMJ4</accession>
<feature type="compositionally biased region" description="Polar residues" evidence="1">
    <location>
        <begin position="208"/>
        <end position="217"/>
    </location>
</feature>
<proteinExistence type="predicted"/>
<feature type="compositionally biased region" description="Acidic residues" evidence="1">
    <location>
        <begin position="175"/>
        <end position="191"/>
    </location>
</feature>
<evidence type="ECO:0000313" key="3">
    <source>
        <dbReference type="Proteomes" id="UP001465976"/>
    </source>
</evidence>
<feature type="compositionally biased region" description="Basic residues" evidence="1">
    <location>
        <begin position="273"/>
        <end position="283"/>
    </location>
</feature>
<feature type="compositionally biased region" description="Polar residues" evidence="1">
    <location>
        <begin position="23"/>
        <end position="36"/>
    </location>
</feature>
<feature type="region of interest" description="Disordered" evidence="1">
    <location>
        <begin position="334"/>
        <end position="356"/>
    </location>
</feature>
<feature type="compositionally biased region" description="Basic and acidic residues" evidence="1">
    <location>
        <begin position="150"/>
        <end position="165"/>
    </location>
</feature>
<organism evidence="2 3">
    <name type="scientific">Marasmius crinis-equi</name>
    <dbReference type="NCBI Taxonomy" id="585013"/>
    <lineage>
        <taxon>Eukaryota</taxon>
        <taxon>Fungi</taxon>
        <taxon>Dikarya</taxon>
        <taxon>Basidiomycota</taxon>
        <taxon>Agaricomycotina</taxon>
        <taxon>Agaricomycetes</taxon>
        <taxon>Agaricomycetidae</taxon>
        <taxon>Agaricales</taxon>
        <taxon>Marasmiineae</taxon>
        <taxon>Marasmiaceae</taxon>
        <taxon>Marasmius</taxon>
    </lineage>
</organism>
<feature type="compositionally biased region" description="Acidic residues" evidence="1">
    <location>
        <begin position="77"/>
        <end position="90"/>
    </location>
</feature>
<evidence type="ECO:0000313" key="2">
    <source>
        <dbReference type="EMBL" id="KAL0564098.1"/>
    </source>
</evidence>
<gene>
    <name evidence="2" type="ORF">V5O48_017957</name>
</gene>
<reference evidence="2 3" key="1">
    <citation type="submission" date="2024-02" db="EMBL/GenBank/DDBJ databases">
        <title>A draft genome for the cacao thread blight pathogen Marasmius crinis-equi.</title>
        <authorList>
            <person name="Cohen S.P."/>
            <person name="Baruah I.K."/>
            <person name="Amoako-Attah I."/>
            <person name="Bukari Y."/>
            <person name="Meinhardt L.W."/>
            <person name="Bailey B.A."/>
        </authorList>
    </citation>
    <scope>NUCLEOTIDE SEQUENCE [LARGE SCALE GENOMIC DNA]</scope>
    <source>
        <strain evidence="2 3">GH-76</strain>
    </source>
</reference>
<keyword evidence="3" id="KW-1185">Reference proteome</keyword>
<feature type="region of interest" description="Disordered" evidence="1">
    <location>
        <begin position="1"/>
        <end position="314"/>
    </location>
</feature>
<feature type="compositionally biased region" description="Basic and acidic residues" evidence="1">
    <location>
        <begin position="263"/>
        <end position="272"/>
    </location>
</feature>
<comment type="caution">
    <text evidence="2">The sequence shown here is derived from an EMBL/GenBank/DDBJ whole genome shotgun (WGS) entry which is preliminary data.</text>
</comment>
<feature type="compositionally biased region" description="Polar residues" evidence="1">
    <location>
        <begin position="52"/>
        <end position="72"/>
    </location>
</feature>
<dbReference type="Proteomes" id="UP001465976">
    <property type="component" value="Unassembled WGS sequence"/>
</dbReference>
<sequence>MSSGKRRSSRLAASAAGPDDTVPDSNSQGSFANSGDGNAAHKLYIKLPRPARSQSCRSPPADSTLNEETPASRQADDDNPQENDGAEEKEEPVNMPFWYNPEADENPLDFSNRPHGDGPLSSMDSPDERGYNNLYEDYQNTGSDQGEAESTEKEAGDFESCKDGENNAGSPENGKDDEDGVTDLEQEDDGWSSDTWGGIQDSGAILSSPLQACSLNASPMKPSTKRATRGLASDSSDSEVPGTPTPSHKALVLDVTSDESETGVDHEKEEHRAKKRKNKLKKQRQMEESSEEESVPATQPTKRPVGRPRKQLPPEPLYKSISFWLEVVLTQKSAPASRGSRRGRNAQPASSPASMKLGPCLLTDKTTWDEFLGILVKETCTDLYRVQKVIPSMHWCQTTPAGNKAKLTLPLHDLRTFQVLIQHIEDLPEAKRRSPLYVIINEPPRVGTGGNGHFSWNAEISEQGEKDTPDALETLLGTSRSIDKTLAPIADELRRRIPINNCPRHPGIRCIIYEPKGWHFEGDNNRINVWAQGISRSTTTYDLIPLESKFFKPDQVIKDVRSTTAAAPSAPPALAPLTPQFTSPATPIAHSQFPYPYGWPQTPTYSYNPYTPFPAPLSLTHPYPQLLQTPTQNQVLPQIPQVDDLEAWCRDSLQLKAAAKFATALEILQFEVGDDVSVLKTVTVKAAGLEELEWTRFVKAYNKYLASFRK</sequence>
<dbReference type="EMBL" id="JBAHYK010002987">
    <property type="protein sequence ID" value="KAL0564098.1"/>
    <property type="molecule type" value="Genomic_DNA"/>
</dbReference>